<keyword evidence="2" id="KW-0805">Transcription regulation</keyword>
<evidence type="ECO:0000256" key="5">
    <source>
        <dbReference type="ARBA" id="ARBA00023242"/>
    </source>
</evidence>
<reference evidence="9" key="1">
    <citation type="submission" date="2025-08" db="UniProtKB">
        <authorList>
            <consortium name="RefSeq"/>
        </authorList>
    </citation>
    <scope>IDENTIFICATION</scope>
    <source>
        <strain evidence="9">OHB3-1</strain>
    </source>
</reference>
<evidence type="ECO:0000256" key="3">
    <source>
        <dbReference type="ARBA" id="ARBA00023125"/>
    </source>
</evidence>
<dbReference type="PANTHER" id="PTHR31920:SF135">
    <property type="entry name" value="B3 DOMAIN-CONTAINING PROTEIN OS03G0621600-RELATED"/>
    <property type="match status" value="1"/>
</dbReference>
<dbReference type="AlphaFoldDB" id="A0A6J1BX56"/>
<evidence type="ECO:0000256" key="6">
    <source>
        <dbReference type="SAM" id="MobiDB-lite"/>
    </source>
</evidence>
<dbReference type="Pfam" id="PF02362">
    <property type="entry name" value="B3"/>
    <property type="match status" value="2"/>
</dbReference>
<gene>
    <name evidence="9" type="primary">LOC111005526</name>
</gene>
<feature type="domain" description="TF-B3" evidence="7">
    <location>
        <begin position="216"/>
        <end position="283"/>
    </location>
</feature>
<dbReference type="OrthoDB" id="1666376at2759"/>
<name>A0A6J1BX56_MOMCH</name>
<dbReference type="GeneID" id="111005526"/>
<dbReference type="RefSeq" id="XP_022132733.1">
    <property type="nucleotide sequence ID" value="XM_022277041.1"/>
</dbReference>
<dbReference type="Gene3D" id="2.40.330.10">
    <property type="entry name" value="DNA-binding pseudobarrel domain"/>
    <property type="match status" value="2"/>
</dbReference>
<dbReference type="GO" id="GO:0005634">
    <property type="term" value="C:nucleus"/>
    <property type="evidence" value="ECO:0007669"/>
    <property type="project" value="UniProtKB-SubCell"/>
</dbReference>
<dbReference type="PANTHER" id="PTHR31920">
    <property type="entry name" value="B3 DOMAIN-CONTAINING"/>
    <property type="match status" value="1"/>
</dbReference>
<dbReference type="InterPro" id="IPR050655">
    <property type="entry name" value="Plant_B3_domain"/>
</dbReference>
<evidence type="ECO:0000256" key="4">
    <source>
        <dbReference type="ARBA" id="ARBA00023163"/>
    </source>
</evidence>
<sequence>MEPSSRISSCPEFFKVFLPNSSSQHMCIPPAFVEHFNGSVPSNAVLRDHSGKSWDVTLEELKNGVFFKNGWREFADYHLLKYGDFLVFQYDGSHMFDVKIFGKNGCKKELVSGNGSCFPDVKIKDEPQSEQDCSSKSLTGCERNGLEVRSSGSSGTAPKSREISTTNLEELCPSKTTDHISKKRPTFKHVVKRWTCSAIQISKKMVVANNILLKPTVVLINEMGKSWPVTAKPLSRRRFGLTTGWSVFFKENRLKMNDKCTFEFVRGRNNICGEIIVKITRRQARARCEK</sequence>
<keyword evidence="3" id="KW-0238">DNA-binding</keyword>
<protein>
    <submittedName>
        <fullName evidence="9">B3 domain-containing protein At3g06220-like</fullName>
    </submittedName>
</protein>
<dbReference type="PROSITE" id="PS50863">
    <property type="entry name" value="B3"/>
    <property type="match status" value="2"/>
</dbReference>
<dbReference type="InterPro" id="IPR003340">
    <property type="entry name" value="B3_DNA-bd"/>
</dbReference>
<dbReference type="CDD" id="cd10017">
    <property type="entry name" value="B3_DNA"/>
    <property type="match status" value="2"/>
</dbReference>
<evidence type="ECO:0000313" key="8">
    <source>
        <dbReference type="Proteomes" id="UP000504603"/>
    </source>
</evidence>
<organism evidence="8 9">
    <name type="scientific">Momordica charantia</name>
    <name type="common">Bitter gourd</name>
    <name type="synonym">Balsam pear</name>
    <dbReference type="NCBI Taxonomy" id="3673"/>
    <lineage>
        <taxon>Eukaryota</taxon>
        <taxon>Viridiplantae</taxon>
        <taxon>Streptophyta</taxon>
        <taxon>Embryophyta</taxon>
        <taxon>Tracheophyta</taxon>
        <taxon>Spermatophyta</taxon>
        <taxon>Magnoliopsida</taxon>
        <taxon>eudicotyledons</taxon>
        <taxon>Gunneridae</taxon>
        <taxon>Pentapetalae</taxon>
        <taxon>rosids</taxon>
        <taxon>fabids</taxon>
        <taxon>Cucurbitales</taxon>
        <taxon>Cucurbitaceae</taxon>
        <taxon>Momordiceae</taxon>
        <taxon>Momordica</taxon>
    </lineage>
</organism>
<dbReference type="Proteomes" id="UP000504603">
    <property type="component" value="Unplaced"/>
</dbReference>
<dbReference type="SMART" id="SM01019">
    <property type="entry name" value="B3"/>
    <property type="match status" value="2"/>
</dbReference>
<accession>A0A6J1BX56</accession>
<dbReference type="KEGG" id="mcha:111005526"/>
<dbReference type="SUPFAM" id="SSF101936">
    <property type="entry name" value="DNA-binding pseudobarrel domain"/>
    <property type="match status" value="2"/>
</dbReference>
<evidence type="ECO:0000259" key="7">
    <source>
        <dbReference type="PROSITE" id="PS50863"/>
    </source>
</evidence>
<dbReference type="InterPro" id="IPR015300">
    <property type="entry name" value="DNA-bd_pseudobarrel_sf"/>
</dbReference>
<feature type="domain" description="TF-B3" evidence="7">
    <location>
        <begin position="11"/>
        <end position="104"/>
    </location>
</feature>
<comment type="subcellular location">
    <subcellularLocation>
        <location evidence="1">Nucleus</location>
    </subcellularLocation>
</comment>
<evidence type="ECO:0000313" key="9">
    <source>
        <dbReference type="RefSeq" id="XP_022132733.1"/>
    </source>
</evidence>
<proteinExistence type="predicted"/>
<evidence type="ECO:0000256" key="2">
    <source>
        <dbReference type="ARBA" id="ARBA00023015"/>
    </source>
</evidence>
<keyword evidence="4" id="KW-0804">Transcription</keyword>
<keyword evidence="8" id="KW-1185">Reference proteome</keyword>
<feature type="compositionally biased region" description="Polar residues" evidence="6">
    <location>
        <begin position="150"/>
        <end position="164"/>
    </location>
</feature>
<evidence type="ECO:0000256" key="1">
    <source>
        <dbReference type="ARBA" id="ARBA00004123"/>
    </source>
</evidence>
<dbReference type="GO" id="GO:0003677">
    <property type="term" value="F:DNA binding"/>
    <property type="evidence" value="ECO:0007669"/>
    <property type="project" value="UniProtKB-KW"/>
</dbReference>
<keyword evidence="5" id="KW-0539">Nucleus</keyword>
<feature type="region of interest" description="Disordered" evidence="6">
    <location>
        <begin position="145"/>
        <end position="164"/>
    </location>
</feature>